<dbReference type="RefSeq" id="WP_157539526.1">
    <property type="nucleotide sequence ID" value="NZ_WQLA01000001.1"/>
</dbReference>
<gene>
    <name evidence="9" type="ORF">GO816_01200</name>
</gene>
<evidence type="ECO:0000256" key="6">
    <source>
        <dbReference type="ARBA" id="ARBA00022989"/>
    </source>
</evidence>
<evidence type="ECO:0000313" key="9">
    <source>
        <dbReference type="EMBL" id="MVN89731.1"/>
    </source>
</evidence>
<comment type="subcellular location">
    <subcellularLocation>
        <location evidence="1">Cell membrane</location>
        <topology evidence="1">Multi-pass membrane protein</topology>
    </subcellularLocation>
</comment>
<dbReference type="AlphaFoldDB" id="A0A6I4I3U9"/>
<comment type="similarity">
    <text evidence="2">Belongs to the autoinducer-2 exporter (AI-2E) (TC 2.A.86) family.</text>
</comment>
<dbReference type="EMBL" id="WQLA01000001">
    <property type="protein sequence ID" value="MVN89731.1"/>
    <property type="molecule type" value="Genomic_DNA"/>
</dbReference>
<feature type="transmembrane region" description="Helical" evidence="8">
    <location>
        <begin position="37"/>
        <end position="55"/>
    </location>
</feature>
<dbReference type="GO" id="GO:0005886">
    <property type="term" value="C:plasma membrane"/>
    <property type="evidence" value="ECO:0007669"/>
    <property type="project" value="UniProtKB-SubCell"/>
</dbReference>
<evidence type="ECO:0000256" key="1">
    <source>
        <dbReference type="ARBA" id="ARBA00004651"/>
    </source>
</evidence>
<sequence length="364" mass="40695">MFNKSISLPFYVKFALVLIGLMALGFLIILGKELLDPLLFGFLFAILLLPLSNFFEQKCRMPRSMAAFAAILLMVLFVTGIMYLVGTQITNLAHDWPLLKEQISKSAVDVQLWIQRTFHINAEKQMVYVNDTADKIVASGTSVLGTTFGAVSSLLLFYIFIILFTFLILLYRRLLFRFILFVFDEEATPVVHTIVENVQRILRQYIVGLLLEMVIVAILTCVAFWIIGVKYAILLGIITALFNIIPYVGIFSALLLSTLITFATGAITKAIIVAIVVVAIHAIDANVVLPMVVGSKVRLNALITFIGIVLGEMLWGLSGMFLSIPVIAIFKIIFDHVGPLRPWGYLLGGDYEYERKAKEEMKTE</sequence>
<feature type="transmembrane region" description="Helical" evidence="8">
    <location>
        <begin position="270"/>
        <end position="293"/>
    </location>
</feature>
<dbReference type="PANTHER" id="PTHR21716:SF53">
    <property type="entry name" value="PERMEASE PERM-RELATED"/>
    <property type="match status" value="1"/>
</dbReference>
<evidence type="ECO:0000256" key="8">
    <source>
        <dbReference type="SAM" id="Phobius"/>
    </source>
</evidence>
<evidence type="ECO:0000256" key="5">
    <source>
        <dbReference type="ARBA" id="ARBA00022692"/>
    </source>
</evidence>
<dbReference type="InterPro" id="IPR002549">
    <property type="entry name" value="AI-2E-like"/>
</dbReference>
<feature type="transmembrane region" description="Helical" evidence="8">
    <location>
        <begin position="148"/>
        <end position="171"/>
    </location>
</feature>
<feature type="transmembrane region" description="Helical" evidence="8">
    <location>
        <begin position="233"/>
        <end position="263"/>
    </location>
</feature>
<evidence type="ECO:0000256" key="2">
    <source>
        <dbReference type="ARBA" id="ARBA00009773"/>
    </source>
</evidence>
<keyword evidence="10" id="KW-1185">Reference proteome</keyword>
<feature type="transmembrane region" description="Helical" evidence="8">
    <location>
        <begin position="12"/>
        <end position="31"/>
    </location>
</feature>
<keyword evidence="5 8" id="KW-0812">Transmembrane</keyword>
<keyword evidence="7 8" id="KW-0472">Membrane</keyword>
<reference evidence="9 10" key="1">
    <citation type="submission" date="2019-12" db="EMBL/GenBank/DDBJ databases">
        <title>Mucilaginibacter sp. HME9299 genome sequencing and assembly.</title>
        <authorList>
            <person name="Kang H."/>
            <person name="Kim H."/>
            <person name="Joh K."/>
        </authorList>
    </citation>
    <scope>NUCLEOTIDE SEQUENCE [LARGE SCALE GENOMIC DNA]</scope>
    <source>
        <strain evidence="9 10">HME9299</strain>
    </source>
</reference>
<keyword evidence="3" id="KW-0813">Transport</keyword>
<evidence type="ECO:0000256" key="3">
    <source>
        <dbReference type="ARBA" id="ARBA00022448"/>
    </source>
</evidence>
<accession>A0A6I4I3U9</accession>
<proteinExistence type="inferred from homology"/>
<keyword evidence="6 8" id="KW-1133">Transmembrane helix</keyword>
<dbReference type="Pfam" id="PF01594">
    <property type="entry name" value="AI-2E_transport"/>
    <property type="match status" value="1"/>
</dbReference>
<dbReference type="OrthoDB" id="9793390at2"/>
<name>A0A6I4I3U9_9SPHI</name>
<keyword evidence="4" id="KW-1003">Cell membrane</keyword>
<evidence type="ECO:0000256" key="4">
    <source>
        <dbReference type="ARBA" id="ARBA00022475"/>
    </source>
</evidence>
<evidence type="ECO:0000313" key="10">
    <source>
        <dbReference type="Proteomes" id="UP000434850"/>
    </source>
</evidence>
<organism evidence="9 10">
    <name type="scientific">Mucilaginibacter aquatilis</name>
    <dbReference type="NCBI Taxonomy" id="1517760"/>
    <lineage>
        <taxon>Bacteria</taxon>
        <taxon>Pseudomonadati</taxon>
        <taxon>Bacteroidota</taxon>
        <taxon>Sphingobacteriia</taxon>
        <taxon>Sphingobacteriales</taxon>
        <taxon>Sphingobacteriaceae</taxon>
        <taxon>Mucilaginibacter</taxon>
    </lineage>
</organism>
<dbReference type="Proteomes" id="UP000434850">
    <property type="component" value="Unassembled WGS sequence"/>
</dbReference>
<feature type="transmembrane region" description="Helical" evidence="8">
    <location>
        <begin position="205"/>
        <end position="227"/>
    </location>
</feature>
<feature type="transmembrane region" description="Helical" evidence="8">
    <location>
        <begin position="67"/>
        <end position="86"/>
    </location>
</feature>
<protein>
    <submittedName>
        <fullName evidence="9">AI-2E family transporter</fullName>
    </submittedName>
</protein>
<evidence type="ECO:0000256" key="7">
    <source>
        <dbReference type="ARBA" id="ARBA00023136"/>
    </source>
</evidence>
<comment type="caution">
    <text evidence="9">The sequence shown here is derived from an EMBL/GenBank/DDBJ whole genome shotgun (WGS) entry which is preliminary data.</text>
</comment>
<feature type="transmembrane region" description="Helical" evidence="8">
    <location>
        <begin position="313"/>
        <end position="334"/>
    </location>
</feature>
<dbReference type="PANTHER" id="PTHR21716">
    <property type="entry name" value="TRANSMEMBRANE PROTEIN"/>
    <property type="match status" value="1"/>
</dbReference>